<dbReference type="InParanoid" id="A0A0D0DNH0"/>
<accession>A0A0D0DNH0</accession>
<feature type="region of interest" description="Disordered" evidence="1">
    <location>
        <begin position="152"/>
        <end position="216"/>
    </location>
</feature>
<protein>
    <submittedName>
        <fullName evidence="2">Uncharacterized protein</fullName>
    </submittedName>
</protein>
<gene>
    <name evidence="2" type="ORF">PAXRUDRAFT_829027</name>
</gene>
<reference evidence="3" key="2">
    <citation type="submission" date="2015-01" db="EMBL/GenBank/DDBJ databases">
        <title>Evolutionary Origins and Diversification of the Mycorrhizal Mutualists.</title>
        <authorList>
            <consortium name="DOE Joint Genome Institute"/>
            <consortium name="Mycorrhizal Genomics Consortium"/>
            <person name="Kohler A."/>
            <person name="Kuo A."/>
            <person name="Nagy L.G."/>
            <person name="Floudas D."/>
            <person name="Copeland A."/>
            <person name="Barry K.W."/>
            <person name="Cichocki N."/>
            <person name="Veneault-Fourrey C."/>
            <person name="LaButti K."/>
            <person name="Lindquist E.A."/>
            <person name="Lipzen A."/>
            <person name="Lundell T."/>
            <person name="Morin E."/>
            <person name="Murat C."/>
            <person name="Riley R."/>
            <person name="Ohm R."/>
            <person name="Sun H."/>
            <person name="Tunlid A."/>
            <person name="Henrissat B."/>
            <person name="Grigoriev I.V."/>
            <person name="Hibbett D.S."/>
            <person name="Martin F."/>
        </authorList>
    </citation>
    <scope>NUCLEOTIDE SEQUENCE [LARGE SCALE GENOMIC DNA]</scope>
    <source>
        <strain evidence="3">Ve08.2h10</strain>
    </source>
</reference>
<dbReference type="EMBL" id="KN825188">
    <property type="protein sequence ID" value="KIK93398.1"/>
    <property type="molecule type" value="Genomic_DNA"/>
</dbReference>
<proteinExistence type="predicted"/>
<feature type="region of interest" description="Disordered" evidence="1">
    <location>
        <begin position="85"/>
        <end position="125"/>
    </location>
</feature>
<evidence type="ECO:0000256" key="1">
    <source>
        <dbReference type="SAM" id="MobiDB-lite"/>
    </source>
</evidence>
<organism evidence="2 3">
    <name type="scientific">Paxillus rubicundulus Ve08.2h10</name>
    <dbReference type="NCBI Taxonomy" id="930991"/>
    <lineage>
        <taxon>Eukaryota</taxon>
        <taxon>Fungi</taxon>
        <taxon>Dikarya</taxon>
        <taxon>Basidiomycota</taxon>
        <taxon>Agaricomycotina</taxon>
        <taxon>Agaricomycetes</taxon>
        <taxon>Agaricomycetidae</taxon>
        <taxon>Boletales</taxon>
        <taxon>Paxilineae</taxon>
        <taxon>Paxillaceae</taxon>
        <taxon>Paxillus</taxon>
    </lineage>
</organism>
<name>A0A0D0DNH0_9AGAM</name>
<feature type="compositionally biased region" description="Polar residues" evidence="1">
    <location>
        <begin position="152"/>
        <end position="167"/>
    </location>
</feature>
<dbReference type="HOGENOM" id="CLU_1277979_0_0_1"/>
<dbReference type="OrthoDB" id="2757916at2759"/>
<dbReference type="AlphaFoldDB" id="A0A0D0DNH0"/>
<reference evidence="2 3" key="1">
    <citation type="submission" date="2014-04" db="EMBL/GenBank/DDBJ databases">
        <authorList>
            <consortium name="DOE Joint Genome Institute"/>
            <person name="Kuo A."/>
            <person name="Kohler A."/>
            <person name="Jargeat P."/>
            <person name="Nagy L.G."/>
            <person name="Floudas D."/>
            <person name="Copeland A."/>
            <person name="Barry K.W."/>
            <person name="Cichocki N."/>
            <person name="Veneault-Fourrey C."/>
            <person name="LaButti K."/>
            <person name="Lindquist E.A."/>
            <person name="Lipzen A."/>
            <person name="Lundell T."/>
            <person name="Morin E."/>
            <person name="Murat C."/>
            <person name="Sun H."/>
            <person name="Tunlid A."/>
            <person name="Henrissat B."/>
            <person name="Grigoriev I.V."/>
            <person name="Hibbett D.S."/>
            <person name="Martin F."/>
            <person name="Nordberg H.P."/>
            <person name="Cantor M.N."/>
            <person name="Hua S.X."/>
        </authorList>
    </citation>
    <scope>NUCLEOTIDE SEQUENCE [LARGE SCALE GENOMIC DNA]</scope>
    <source>
        <strain evidence="2 3">Ve08.2h10</strain>
    </source>
</reference>
<sequence>MQYQVTDRSKLRMERLRQMELEQLQWEQEALVMPEDLNRALFLSFESVKTEFSDLDGLSWSRYPVPLVTNPWAHEEPTPKLACTELGEFPSASDPCHDTRPSTHTQPPPLSHSPHTHGQPHLSSKSLSYAISSRAELASLAPEDTIRASRLAQSSRAPLQPANQFFGTQAGGSHKDPHGRGSGMSYAVLHSHSTANSGPGWRRPSHETPLALLRSQ</sequence>
<evidence type="ECO:0000313" key="2">
    <source>
        <dbReference type="EMBL" id="KIK93398.1"/>
    </source>
</evidence>
<dbReference type="Proteomes" id="UP000054538">
    <property type="component" value="Unassembled WGS sequence"/>
</dbReference>
<keyword evidence="3" id="KW-1185">Reference proteome</keyword>
<evidence type="ECO:0000313" key="3">
    <source>
        <dbReference type="Proteomes" id="UP000054538"/>
    </source>
</evidence>